<evidence type="ECO:0000313" key="1">
    <source>
        <dbReference type="EMBL" id="MDV2078698.1"/>
    </source>
</evidence>
<organism evidence="1 2">
    <name type="scientific">Marinobacter xestospongiae</name>
    <dbReference type="NCBI Taxonomy" id="994319"/>
    <lineage>
        <taxon>Bacteria</taxon>
        <taxon>Pseudomonadati</taxon>
        <taxon>Pseudomonadota</taxon>
        <taxon>Gammaproteobacteria</taxon>
        <taxon>Pseudomonadales</taxon>
        <taxon>Marinobacteraceae</taxon>
        <taxon>Marinobacter</taxon>
    </lineage>
</organism>
<sequence length="132" mass="14601">MVNKWNEIPIQKEQREVVLYAECRDDGGGVFSDRDSFFAERPIGVGVLSSHLFAKHFVLIQSEQALFGLTVLFVVADSLKDLQKSEVADSGRPLGDGGIKQISVRVFDPLEVVDSDAGIHQYHLALRISSKT</sequence>
<protein>
    <submittedName>
        <fullName evidence="1">Uncharacterized protein</fullName>
    </submittedName>
</protein>
<name>A0ABU3VWP7_9GAMM</name>
<comment type="caution">
    <text evidence="1">The sequence shown here is derived from an EMBL/GenBank/DDBJ whole genome shotgun (WGS) entry which is preliminary data.</text>
</comment>
<dbReference type="Proteomes" id="UP001269819">
    <property type="component" value="Unassembled WGS sequence"/>
</dbReference>
<accession>A0ABU3VWP7</accession>
<gene>
    <name evidence="1" type="ORF">RYS15_08375</name>
</gene>
<proteinExistence type="predicted"/>
<dbReference type="EMBL" id="JAWIIJ010000004">
    <property type="protein sequence ID" value="MDV2078698.1"/>
    <property type="molecule type" value="Genomic_DNA"/>
</dbReference>
<reference evidence="1 2" key="1">
    <citation type="submission" date="2023-10" db="EMBL/GenBank/DDBJ databases">
        <title>Characteristics and mechanism of a salt-tolerant marine origin heterotrophic nitrifying- aerobic denitrifying bacteria Marinobacter xestospongiae HN1.</title>
        <authorList>
            <person name="Qi R."/>
        </authorList>
    </citation>
    <scope>NUCLEOTIDE SEQUENCE [LARGE SCALE GENOMIC DNA]</scope>
    <source>
        <strain evidence="1 2">HN1</strain>
    </source>
</reference>
<keyword evidence="2" id="KW-1185">Reference proteome</keyword>
<evidence type="ECO:0000313" key="2">
    <source>
        <dbReference type="Proteomes" id="UP001269819"/>
    </source>
</evidence>
<dbReference type="RefSeq" id="WP_316973410.1">
    <property type="nucleotide sequence ID" value="NZ_JAWIIJ010000004.1"/>
</dbReference>